<dbReference type="Proteomes" id="UP000314986">
    <property type="component" value="Unassembled WGS sequence"/>
</dbReference>
<proteinExistence type="predicted"/>
<dbReference type="GO" id="GO:0007130">
    <property type="term" value="P:synaptonemal complex assembly"/>
    <property type="evidence" value="ECO:0007669"/>
    <property type="project" value="InterPro"/>
</dbReference>
<dbReference type="GO" id="GO:0007283">
    <property type="term" value="P:spermatogenesis"/>
    <property type="evidence" value="ECO:0007669"/>
    <property type="project" value="InterPro"/>
</dbReference>
<dbReference type="InParanoid" id="A0A4W3KIV8"/>
<name>A0A4W3KIV8_CALMI</name>
<reference evidence="2" key="2">
    <citation type="journal article" date="2007" name="PLoS Biol.">
        <title>Survey sequencing and comparative analysis of the elephant shark (Callorhinchus milii) genome.</title>
        <authorList>
            <person name="Venkatesh B."/>
            <person name="Kirkness E.F."/>
            <person name="Loh Y.H."/>
            <person name="Halpern A.L."/>
            <person name="Lee A.P."/>
            <person name="Johnson J."/>
            <person name="Dandona N."/>
            <person name="Viswanathan L.D."/>
            <person name="Tay A."/>
            <person name="Venter J.C."/>
            <person name="Strausberg R.L."/>
            <person name="Brenner S."/>
        </authorList>
    </citation>
    <scope>NUCLEOTIDE SEQUENCE [LARGE SCALE GENOMIC DNA]</scope>
</reference>
<sequence>MAQLQNMAVIRPQMTKAQEEHEDIVKILDDMCLQLKKMLNDMEIQSVQATCMSYDMVLIRTDPCVVESLSQLNNAYLHCKETVEKDCYEILTKVIKN</sequence>
<keyword evidence="2" id="KW-1185">Reference proteome</keyword>
<dbReference type="PANTHER" id="PTHR36686">
    <property type="entry name" value="SYNAPTONEMAL COMPLEX CENTRAL ELEMENT PROTEIN 3"/>
    <property type="match status" value="1"/>
</dbReference>
<accession>A0A4W3KIV8</accession>
<dbReference type="GO" id="GO:0007131">
    <property type="term" value="P:reciprocal meiotic recombination"/>
    <property type="evidence" value="ECO:0007669"/>
    <property type="project" value="InterPro"/>
</dbReference>
<protein>
    <recommendedName>
        <fullName evidence="3">Synaptonemal complex central element protein 3</fullName>
    </recommendedName>
</protein>
<gene>
    <name evidence="1" type="primary">LOC103177287</name>
</gene>
<dbReference type="STRING" id="7868.ENSCMIP00000047800"/>
<evidence type="ECO:0000313" key="2">
    <source>
        <dbReference type="Proteomes" id="UP000314986"/>
    </source>
</evidence>
<reference evidence="1" key="5">
    <citation type="submission" date="2025-09" db="UniProtKB">
        <authorList>
            <consortium name="Ensembl"/>
        </authorList>
    </citation>
    <scope>IDENTIFICATION</scope>
</reference>
<reference evidence="2" key="3">
    <citation type="journal article" date="2014" name="Nature">
        <title>Elephant shark genome provides unique insights into gnathostome evolution.</title>
        <authorList>
            <consortium name="International Elephant Shark Genome Sequencing Consortium"/>
            <person name="Venkatesh B."/>
            <person name="Lee A.P."/>
            <person name="Ravi V."/>
            <person name="Maurya A.K."/>
            <person name="Lian M.M."/>
            <person name="Swann J.B."/>
            <person name="Ohta Y."/>
            <person name="Flajnik M.F."/>
            <person name="Sutoh Y."/>
            <person name="Kasahara M."/>
            <person name="Hoon S."/>
            <person name="Gangu V."/>
            <person name="Roy S.W."/>
            <person name="Irimia M."/>
            <person name="Korzh V."/>
            <person name="Kondrychyn I."/>
            <person name="Lim Z.W."/>
            <person name="Tay B.H."/>
            <person name="Tohari S."/>
            <person name="Kong K.W."/>
            <person name="Ho S."/>
            <person name="Lorente-Galdos B."/>
            <person name="Quilez J."/>
            <person name="Marques-Bonet T."/>
            <person name="Raney B.J."/>
            <person name="Ingham P.W."/>
            <person name="Tay A."/>
            <person name="Hillier L.W."/>
            <person name="Minx P."/>
            <person name="Boehm T."/>
            <person name="Wilson R.K."/>
            <person name="Brenner S."/>
            <person name="Warren W.C."/>
        </authorList>
    </citation>
    <scope>NUCLEOTIDE SEQUENCE [LARGE SCALE GENOMIC DNA]</scope>
</reference>
<evidence type="ECO:0000313" key="1">
    <source>
        <dbReference type="Ensembl" id="ENSCMIP00000047800.1"/>
    </source>
</evidence>
<dbReference type="RefSeq" id="XP_007889575.1">
    <property type="nucleotide sequence ID" value="XM_007891384.2"/>
</dbReference>
<reference evidence="2" key="1">
    <citation type="journal article" date="2006" name="Science">
        <title>Ancient noncoding elements conserved in the human genome.</title>
        <authorList>
            <person name="Venkatesh B."/>
            <person name="Kirkness E.F."/>
            <person name="Loh Y.H."/>
            <person name="Halpern A.L."/>
            <person name="Lee A.P."/>
            <person name="Johnson J."/>
            <person name="Dandona N."/>
            <person name="Viswanathan L.D."/>
            <person name="Tay A."/>
            <person name="Venter J.C."/>
            <person name="Strausberg R.L."/>
            <person name="Brenner S."/>
        </authorList>
    </citation>
    <scope>NUCLEOTIDE SEQUENCE [LARGE SCALE GENOMIC DNA]</scope>
</reference>
<dbReference type="Pfam" id="PF15191">
    <property type="entry name" value="Synaptonemal_3"/>
    <property type="match status" value="1"/>
</dbReference>
<dbReference type="KEGG" id="cmk:103177287"/>
<dbReference type="PANTHER" id="PTHR36686:SF1">
    <property type="entry name" value="SYNAPTONEMAL COMPLEX CENTRAL ELEMENT PROTEIN 3"/>
    <property type="match status" value="1"/>
</dbReference>
<dbReference type="GeneID" id="103177287"/>
<dbReference type="Ensembl" id="ENSCMIT00000048474.1">
    <property type="protein sequence ID" value="ENSCMIP00000047800.1"/>
    <property type="gene ID" value="ENSCMIG00000019561.1"/>
</dbReference>
<dbReference type="OMA" id="KWQEVLM"/>
<organism evidence="1 2">
    <name type="scientific">Callorhinchus milii</name>
    <name type="common">Ghost shark</name>
    <dbReference type="NCBI Taxonomy" id="7868"/>
    <lineage>
        <taxon>Eukaryota</taxon>
        <taxon>Metazoa</taxon>
        <taxon>Chordata</taxon>
        <taxon>Craniata</taxon>
        <taxon>Vertebrata</taxon>
        <taxon>Chondrichthyes</taxon>
        <taxon>Holocephali</taxon>
        <taxon>Chimaeriformes</taxon>
        <taxon>Callorhinchidae</taxon>
        <taxon>Callorhinchus</taxon>
    </lineage>
</organism>
<dbReference type="AlphaFoldDB" id="A0A4W3KIV8"/>
<evidence type="ECO:0008006" key="3">
    <source>
        <dbReference type="Google" id="ProtNLM"/>
    </source>
</evidence>
<reference evidence="1" key="4">
    <citation type="submission" date="2025-08" db="UniProtKB">
        <authorList>
            <consortium name="Ensembl"/>
        </authorList>
    </citation>
    <scope>IDENTIFICATION</scope>
</reference>
<dbReference type="OrthoDB" id="9944849at2759"/>
<dbReference type="InterPro" id="IPR028145">
    <property type="entry name" value="Synaptonemal_3"/>
</dbReference>